<dbReference type="GO" id="GO:0006508">
    <property type="term" value="P:proteolysis"/>
    <property type="evidence" value="ECO:0007669"/>
    <property type="project" value="UniProtKB-KW"/>
</dbReference>
<evidence type="ECO:0000313" key="3">
    <source>
        <dbReference type="Proteomes" id="UP000599179"/>
    </source>
</evidence>
<dbReference type="InterPro" id="IPR003769">
    <property type="entry name" value="ClpS_core"/>
</dbReference>
<dbReference type="Pfam" id="PF02617">
    <property type="entry name" value="ClpS"/>
    <property type="match status" value="1"/>
</dbReference>
<keyword evidence="2" id="KW-0378">Hydrolase</keyword>
<gene>
    <name evidence="2" type="primary">clpS</name>
    <name evidence="2" type="ORF">GCM10010832_00440</name>
</gene>
<keyword evidence="3" id="KW-1185">Reference proteome</keyword>
<dbReference type="GO" id="GO:0008233">
    <property type="term" value="F:peptidase activity"/>
    <property type="evidence" value="ECO:0007669"/>
    <property type="project" value="UniProtKB-KW"/>
</dbReference>
<dbReference type="SUPFAM" id="SSF54736">
    <property type="entry name" value="ClpS-like"/>
    <property type="match status" value="1"/>
</dbReference>
<dbReference type="Proteomes" id="UP000599179">
    <property type="component" value="Unassembled WGS sequence"/>
</dbReference>
<evidence type="ECO:0000313" key="2">
    <source>
        <dbReference type="EMBL" id="GGE23680.1"/>
    </source>
</evidence>
<name>A0ABQ1SAW4_9FLAO</name>
<proteinExistence type="predicted"/>
<feature type="domain" description="Adaptor protein ClpS core" evidence="1">
    <location>
        <begin position="36"/>
        <end position="101"/>
    </location>
</feature>
<evidence type="ECO:0000259" key="1">
    <source>
        <dbReference type="Pfam" id="PF02617"/>
    </source>
</evidence>
<accession>A0ABQ1SAW4</accession>
<keyword evidence="2" id="KW-0645">Protease</keyword>
<sequence length="109" mass="12627">MLNNEVRKDVFYIFEKKSMGYKEQVLEQVKVAENVQKEHELIVHNDEVNTFDHVIETLIEFCDHTPTQAEQCTILIHYKGKCGVKTGDFEDLKKRCSKILEVGISAEVI</sequence>
<organism evidence="2 3">
    <name type="scientific">Psychroflexus planctonicus</name>
    <dbReference type="NCBI Taxonomy" id="1526575"/>
    <lineage>
        <taxon>Bacteria</taxon>
        <taxon>Pseudomonadati</taxon>
        <taxon>Bacteroidota</taxon>
        <taxon>Flavobacteriia</taxon>
        <taxon>Flavobacteriales</taxon>
        <taxon>Flavobacteriaceae</taxon>
        <taxon>Psychroflexus</taxon>
    </lineage>
</organism>
<comment type="caution">
    <text evidence="2">The sequence shown here is derived from an EMBL/GenBank/DDBJ whole genome shotgun (WGS) entry which is preliminary data.</text>
</comment>
<dbReference type="EMBL" id="BMGM01000001">
    <property type="protein sequence ID" value="GGE23680.1"/>
    <property type="molecule type" value="Genomic_DNA"/>
</dbReference>
<dbReference type="InterPro" id="IPR014719">
    <property type="entry name" value="Ribosomal_bL12_C/ClpS-like"/>
</dbReference>
<reference evidence="3" key="1">
    <citation type="journal article" date="2019" name="Int. J. Syst. Evol. Microbiol.">
        <title>The Global Catalogue of Microorganisms (GCM) 10K type strain sequencing project: providing services to taxonomists for standard genome sequencing and annotation.</title>
        <authorList>
            <consortium name="The Broad Institute Genomics Platform"/>
            <consortium name="The Broad Institute Genome Sequencing Center for Infectious Disease"/>
            <person name="Wu L."/>
            <person name="Ma J."/>
        </authorList>
    </citation>
    <scope>NUCLEOTIDE SEQUENCE [LARGE SCALE GENOMIC DNA]</scope>
    <source>
        <strain evidence="3">CGMCC 1.12931</strain>
    </source>
</reference>
<protein>
    <submittedName>
        <fullName evidence="2">ATP-dependent Clp protease adaptor protein ClpS</fullName>
    </submittedName>
</protein>
<dbReference type="Gene3D" id="3.30.1390.10">
    <property type="match status" value="1"/>
</dbReference>